<dbReference type="InterPro" id="IPR050256">
    <property type="entry name" value="Glycosyltransferase_2"/>
</dbReference>
<dbReference type="EC" id="2.4.2.53" evidence="3"/>
<dbReference type="InterPro" id="IPR029044">
    <property type="entry name" value="Nucleotide-diphossugar_trans"/>
</dbReference>
<feature type="compositionally biased region" description="Polar residues" evidence="1">
    <location>
        <begin position="184"/>
        <end position="196"/>
    </location>
</feature>
<comment type="caution">
    <text evidence="3">The sequence shown here is derived from an EMBL/GenBank/DDBJ whole genome shotgun (WGS) entry which is preliminary data.</text>
</comment>
<dbReference type="InterPro" id="IPR001173">
    <property type="entry name" value="Glyco_trans_2-like"/>
</dbReference>
<gene>
    <name evidence="3" type="primary">arnC_2</name>
    <name evidence="3" type="ORF">Poly59_04980</name>
</gene>
<dbReference type="EMBL" id="SJPX01000001">
    <property type="protein sequence ID" value="TWU57591.1"/>
    <property type="molecule type" value="Genomic_DNA"/>
</dbReference>
<feature type="domain" description="Glycosyltransferase 2-like" evidence="2">
    <location>
        <begin position="8"/>
        <end position="167"/>
    </location>
</feature>
<feature type="region of interest" description="Disordered" evidence="1">
    <location>
        <begin position="173"/>
        <end position="196"/>
    </location>
</feature>
<accession>A0A5C6FDC2</accession>
<dbReference type="Pfam" id="PF00535">
    <property type="entry name" value="Glycos_transf_2"/>
    <property type="match status" value="1"/>
</dbReference>
<dbReference type="OrthoDB" id="284530at2"/>
<dbReference type="RefSeq" id="WP_146532468.1">
    <property type="nucleotide sequence ID" value="NZ_SJPX01000001.1"/>
</dbReference>
<protein>
    <submittedName>
        <fullName evidence="3">Undecaprenyl-phosphate 4-deoxy-4-formamido-L-arabinose transferase</fullName>
        <ecNumber evidence="3">2.4.2.53</ecNumber>
    </submittedName>
</protein>
<keyword evidence="4" id="KW-1185">Reference proteome</keyword>
<sequence length="196" mass="21726">MTPPNKLSIVLPVRNGQDRIERRLEKVLVALAELGIGGAEIVIVDDGSSDATPRILDQLCTRFSRVRVLRHSRPRGMEAAGQTGLERSTGDLIFIQEADEDLRLEDLRRLLKMSEDLTVVAARAESSTRPASPELLRRLRAFGTNADRQVIARSDPGHQQSLQMVRRPHLQTLAGPKGDRYRLESSTSQSVAIETA</sequence>
<dbReference type="Gene3D" id="3.90.550.10">
    <property type="entry name" value="Spore Coat Polysaccharide Biosynthesis Protein SpsA, Chain A"/>
    <property type="match status" value="1"/>
</dbReference>
<organism evidence="3 4">
    <name type="scientific">Rubripirellula reticaptiva</name>
    <dbReference type="NCBI Taxonomy" id="2528013"/>
    <lineage>
        <taxon>Bacteria</taxon>
        <taxon>Pseudomonadati</taxon>
        <taxon>Planctomycetota</taxon>
        <taxon>Planctomycetia</taxon>
        <taxon>Pirellulales</taxon>
        <taxon>Pirellulaceae</taxon>
        <taxon>Rubripirellula</taxon>
    </lineage>
</organism>
<dbReference type="Proteomes" id="UP000317977">
    <property type="component" value="Unassembled WGS sequence"/>
</dbReference>
<keyword evidence="3" id="KW-0328">Glycosyltransferase</keyword>
<evidence type="ECO:0000313" key="4">
    <source>
        <dbReference type="Proteomes" id="UP000317977"/>
    </source>
</evidence>
<evidence type="ECO:0000259" key="2">
    <source>
        <dbReference type="Pfam" id="PF00535"/>
    </source>
</evidence>
<dbReference type="SUPFAM" id="SSF53448">
    <property type="entry name" value="Nucleotide-diphospho-sugar transferases"/>
    <property type="match status" value="1"/>
</dbReference>
<dbReference type="AlphaFoldDB" id="A0A5C6FDC2"/>
<proteinExistence type="predicted"/>
<evidence type="ECO:0000313" key="3">
    <source>
        <dbReference type="EMBL" id="TWU57591.1"/>
    </source>
</evidence>
<reference evidence="3 4" key="1">
    <citation type="submission" date="2019-02" db="EMBL/GenBank/DDBJ databases">
        <title>Deep-cultivation of Planctomycetes and their phenomic and genomic characterization uncovers novel biology.</title>
        <authorList>
            <person name="Wiegand S."/>
            <person name="Jogler M."/>
            <person name="Boedeker C."/>
            <person name="Pinto D."/>
            <person name="Vollmers J."/>
            <person name="Rivas-Marin E."/>
            <person name="Kohn T."/>
            <person name="Peeters S.H."/>
            <person name="Heuer A."/>
            <person name="Rast P."/>
            <person name="Oberbeckmann S."/>
            <person name="Bunk B."/>
            <person name="Jeske O."/>
            <person name="Meyerdierks A."/>
            <person name="Storesund J.E."/>
            <person name="Kallscheuer N."/>
            <person name="Luecker S."/>
            <person name="Lage O.M."/>
            <person name="Pohl T."/>
            <person name="Merkel B.J."/>
            <person name="Hornburger P."/>
            <person name="Mueller R.-W."/>
            <person name="Bruemmer F."/>
            <person name="Labrenz M."/>
            <person name="Spormann A.M."/>
            <person name="Op Den Camp H."/>
            <person name="Overmann J."/>
            <person name="Amann R."/>
            <person name="Jetten M.S.M."/>
            <person name="Mascher T."/>
            <person name="Medema M.H."/>
            <person name="Devos D.P."/>
            <person name="Kaster A.-K."/>
            <person name="Ovreas L."/>
            <person name="Rohde M."/>
            <person name="Galperin M.Y."/>
            <person name="Jogler C."/>
        </authorList>
    </citation>
    <scope>NUCLEOTIDE SEQUENCE [LARGE SCALE GENOMIC DNA]</scope>
    <source>
        <strain evidence="3 4">Poly59</strain>
    </source>
</reference>
<evidence type="ECO:0000256" key="1">
    <source>
        <dbReference type="SAM" id="MobiDB-lite"/>
    </source>
</evidence>
<dbReference type="PANTHER" id="PTHR48090">
    <property type="entry name" value="UNDECAPRENYL-PHOSPHATE 4-DEOXY-4-FORMAMIDO-L-ARABINOSE TRANSFERASE-RELATED"/>
    <property type="match status" value="1"/>
</dbReference>
<name>A0A5C6FDC2_9BACT</name>
<dbReference type="GO" id="GO:0099621">
    <property type="term" value="F:undecaprenyl-phosphate 4-deoxy-4-formamido-L-arabinose transferase activity"/>
    <property type="evidence" value="ECO:0007669"/>
    <property type="project" value="UniProtKB-EC"/>
</dbReference>
<keyword evidence="3" id="KW-0808">Transferase</keyword>